<proteinExistence type="predicted"/>
<gene>
    <name evidence="8" type="ORF">LA76x_2342</name>
</gene>
<dbReference type="InterPro" id="IPR051331">
    <property type="entry name" value="Chorismate_mutase-related"/>
</dbReference>
<protein>
    <recommendedName>
        <fullName evidence="2 5">Chorismate mutase</fullName>
        <ecNumber evidence="2 5">5.4.99.5</ecNumber>
    </recommendedName>
</protein>
<comment type="pathway">
    <text evidence="1 5">Metabolic intermediate biosynthesis; prephenate biosynthesis; prephenate from chorismate: step 1/1.</text>
</comment>
<dbReference type="GO" id="GO:0009697">
    <property type="term" value="P:salicylic acid biosynthetic process"/>
    <property type="evidence" value="ECO:0007669"/>
    <property type="project" value="TreeGrafter"/>
</dbReference>
<dbReference type="EC" id="5.4.99.5" evidence="2 5"/>
<dbReference type="GO" id="GO:0046417">
    <property type="term" value="P:chorismate metabolic process"/>
    <property type="evidence" value="ECO:0007669"/>
    <property type="project" value="InterPro"/>
</dbReference>
<accession>A0A0S2FAD9</accession>
<dbReference type="SMART" id="SM00830">
    <property type="entry name" value="CM_2"/>
    <property type="match status" value="1"/>
</dbReference>
<dbReference type="PATRIC" id="fig|84531.8.peg.2353"/>
<evidence type="ECO:0000259" key="7">
    <source>
        <dbReference type="PROSITE" id="PS51168"/>
    </source>
</evidence>
<evidence type="ECO:0000256" key="6">
    <source>
        <dbReference type="SAM" id="SignalP"/>
    </source>
</evidence>
<dbReference type="UniPathway" id="UPA00120">
    <property type="reaction ID" value="UER00203"/>
</dbReference>
<dbReference type="PIRSF" id="PIRSF026640">
    <property type="entry name" value="Peripl_chor_mut"/>
    <property type="match status" value="1"/>
</dbReference>
<dbReference type="Proteomes" id="UP000060787">
    <property type="component" value="Chromosome"/>
</dbReference>
<dbReference type="EMBL" id="CP011129">
    <property type="protein sequence ID" value="ALN80475.1"/>
    <property type="molecule type" value="Genomic_DNA"/>
</dbReference>
<dbReference type="Pfam" id="PF01817">
    <property type="entry name" value="CM_2"/>
    <property type="match status" value="1"/>
</dbReference>
<evidence type="ECO:0000256" key="4">
    <source>
        <dbReference type="ARBA" id="ARBA00023235"/>
    </source>
</evidence>
<dbReference type="PROSITE" id="PS51257">
    <property type="entry name" value="PROKAR_LIPOPROTEIN"/>
    <property type="match status" value="1"/>
</dbReference>
<keyword evidence="4 5" id="KW-0413">Isomerase</keyword>
<dbReference type="RefSeq" id="WP_057917777.1">
    <property type="nucleotide sequence ID" value="NZ_CP011129.1"/>
</dbReference>
<dbReference type="SUPFAM" id="SSF48600">
    <property type="entry name" value="Chorismate mutase II"/>
    <property type="match status" value="1"/>
</dbReference>
<name>A0A0S2FAD9_LYSAN</name>
<comment type="catalytic activity">
    <reaction evidence="5">
        <text>chorismate = prephenate</text>
        <dbReference type="Rhea" id="RHEA:13897"/>
        <dbReference type="ChEBI" id="CHEBI:29748"/>
        <dbReference type="ChEBI" id="CHEBI:29934"/>
        <dbReference type="EC" id="5.4.99.5"/>
    </reaction>
</comment>
<feature type="chain" id="PRO_5006597121" description="Chorismate mutase" evidence="6">
    <location>
        <begin position="21"/>
        <end position="182"/>
    </location>
</feature>
<dbReference type="InterPro" id="IPR036263">
    <property type="entry name" value="Chorismate_II_sf"/>
</dbReference>
<dbReference type="Gene3D" id="1.20.59.10">
    <property type="entry name" value="Chorismate mutase"/>
    <property type="match status" value="1"/>
</dbReference>
<comment type="function">
    <text evidence="5">Catalyzes the Claisen rearrangement of chorismate to prephenate.</text>
</comment>
<reference evidence="8 9" key="1">
    <citation type="journal article" date="2015" name="BMC Genomics">
        <title>Comparative genomics and metabolic profiling of the genus Lysobacter.</title>
        <authorList>
            <person name="de Bruijn I."/>
            <person name="Cheng X."/>
            <person name="de Jager V."/>
            <person name="Exposito R.G."/>
            <person name="Watrous J."/>
            <person name="Patel N."/>
            <person name="Postma J."/>
            <person name="Dorrestein P.C."/>
            <person name="Kobayashi D."/>
            <person name="Raaijmakers J.M."/>
        </authorList>
    </citation>
    <scope>NUCLEOTIDE SEQUENCE [LARGE SCALE GENOMIC DNA]</scope>
    <source>
        <strain evidence="8 9">76</strain>
    </source>
</reference>
<feature type="domain" description="Chorismate mutase" evidence="7">
    <location>
        <begin position="1"/>
        <end position="103"/>
    </location>
</feature>
<dbReference type="InterPro" id="IPR008240">
    <property type="entry name" value="Chorismate_mutase_periplasmic"/>
</dbReference>
<evidence type="ECO:0000256" key="2">
    <source>
        <dbReference type="ARBA" id="ARBA00012404"/>
    </source>
</evidence>
<keyword evidence="3 6" id="KW-0732">Signal</keyword>
<dbReference type="STRING" id="84531.LA76x_2342"/>
<dbReference type="PROSITE" id="PS51168">
    <property type="entry name" value="CHORISMATE_MUT_2"/>
    <property type="match status" value="1"/>
</dbReference>
<sequence>MRIKLAAIALILAACSGAVAAKQPALPALTRLAELSAQRLLLADTVAASKRHSGKPVEDAARESEQLERLGVQAASHGLTEAQATAFFKAQMEANKLVQYRLLAEPAHRAAAAVDLGPVRERLDRLNVELLDAFAPAMHEAQGEACVLRTDRAQRLAARRHRLDALHRTALVRAFGDLCRMP</sequence>
<dbReference type="NCBIfam" id="TIGR01806">
    <property type="entry name" value="CM_mono2"/>
    <property type="match status" value="1"/>
</dbReference>
<evidence type="ECO:0000256" key="5">
    <source>
        <dbReference type="PIRNR" id="PIRNR026640"/>
    </source>
</evidence>
<dbReference type="KEGG" id="lab:LA76x_2342"/>
<evidence type="ECO:0000313" key="8">
    <source>
        <dbReference type="EMBL" id="ALN80475.1"/>
    </source>
</evidence>
<dbReference type="InterPro" id="IPR036979">
    <property type="entry name" value="CM_dom_sf"/>
</dbReference>
<dbReference type="PANTHER" id="PTHR38041:SF2">
    <property type="entry name" value="SECRETED CHORISMATE MUTASE"/>
    <property type="match status" value="1"/>
</dbReference>
<organism evidence="8 9">
    <name type="scientific">Lysobacter antibioticus</name>
    <dbReference type="NCBI Taxonomy" id="84531"/>
    <lineage>
        <taxon>Bacteria</taxon>
        <taxon>Pseudomonadati</taxon>
        <taxon>Pseudomonadota</taxon>
        <taxon>Gammaproteobacteria</taxon>
        <taxon>Lysobacterales</taxon>
        <taxon>Lysobacteraceae</taxon>
        <taxon>Lysobacter</taxon>
    </lineage>
</organism>
<evidence type="ECO:0000313" key="9">
    <source>
        <dbReference type="Proteomes" id="UP000060787"/>
    </source>
</evidence>
<dbReference type="PANTHER" id="PTHR38041">
    <property type="entry name" value="CHORISMATE MUTASE"/>
    <property type="match status" value="1"/>
</dbReference>
<keyword evidence="9" id="KW-1185">Reference proteome</keyword>
<dbReference type="GO" id="GO:0004106">
    <property type="term" value="F:chorismate mutase activity"/>
    <property type="evidence" value="ECO:0007669"/>
    <property type="project" value="UniProtKB-EC"/>
</dbReference>
<evidence type="ECO:0000256" key="1">
    <source>
        <dbReference type="ARBA" id="ARBA00004817"/>
    </source>
</evidence>
<feature type="signal peptide" evidence="6">
    <location>
        <begin position="1"/>
        <end position="20"/>
    </location>
</feature>
<dbReference type="InterPro" id="IPR002701">
    <property type="entry name" value="CM_II_prokaryot"/>
</dbReference>
<dbReference type="AlphaFoldDB" id="A0A0S2FAD9"/>
<evidence type="ECO:0000256" key="3">
    <source>
        <dbReference type="ARBA" id="ARBA00022729"/>
    </source>
</evidence>